<dbReference type="Proteomes" id="UP000317010">
    <property type="component" value="Unassembled WGS sequence"/>
</dbReference>
<reference evidence="2 3" key="1">
    <citation type="submission" date="2019-07" db="EMBL/GenBank/DDBJ databases">
        <title>Genomic Encyclopedia of Archaeal and Bacterial Type Strains, Phase II (KMG-II): from individual species to whole genera.</title>
        <authorList>
            <person name="Goeker M."/>
        </authorList>
    </citation>
    <scope>NUCLEOTIDE SEQUENCE [LARGE SCALE GENOMIC DNA]</scope>
    <source>
        <strain evidence="2 3">ATCC BAA-1854</strain>
    </source>
</reference>
<dbReference type="InterPro" id="IPR057190">
    <property type="entry name" value="DUF7868"/>
</dbReference>
<keyword evidence="3" id="KW-1185">Reference proteome</keyword>
<dbReference type="Pfam" id="PF25271">
    <property type="entry name" value="DUF7868"/>
    <property type="match status" value="1"/>
</dbReference>
<evidence type="ECO:0000259" key="1">
    <source>
        <dbReference type="Pfam" id="PF25271"/>
    </source>
</evidence>
<protein>
    <recommendedName>
        <fullName evidence="1">DUF7868 domain-containing protein</fullName>
    </recommendedName>
</protein>
<dbReference type="OrthoDB" id="9850203at2"/>
<sequence>MSTYRISQLIASTDNFSWKGDVQTIVIDFVNHNDIDESLSQFRSTGFNSGHSLSLLFENMRGNDLVPVIDIYLNLDQEDKSEEKNYVGSMALYGLGESSANDGAGQDRVFDVGEVFSQLHNQPNWSDSQFKLTLIPSRSPNKDALLTIERIALYYYQL</sequence>
<dbReference type="EMBL" id="VLLI01000002">
    <property type="protein sequence ID" value="TWJ03199.1"/>
    <property type="molecule type" value="Genomic_DNA"/>
</dbReference>
<dbReference type="AlphaFoldDB" id="A0A562UCC0"/>
<gene>
    <name evidence="2" type="ORF">JN11_00736</name>
</gene>
<proteinExistence type="predicted"/>
<comment type="caution">
    <text evidence="2">The sequence shown here is derived from an EMBL/GenBank/DDBJ whole genome shotgun (WGS) entry which is preliminary data.</text>
</comment>
<organism evidence="2 3">
    <name type="scientific">Mucilaginibacter frigoritolerans</name>
    <dbReference type="NCBI Taxonomy" id="652788"/>
    <lineage>
        <taxon>Bacteria</taxon>
        <taxon>Pseudomonadati</taxon>
        <taxon>Bacteroidota</taxon>
        <taxon>Sphingobacteriia</taxon>
        <taxon>Sphingobacteriales</taxon>
        <taxon>Sphingobacteriaceae</taxon>
        <taxon>Mucilaginibacter</taxon>
    </lineage>
</organism>
<evidence type="ECO:0000313" key="2">
    <source>
        <dbReference type="EMBL" id="TWJ03199.1"/>
    </source>
</evidence>
<name>A0A562UCC0_9SPHI</name>
<evidence type="ECO:0000313" key="3">
    <source>
        <dbReference type="Proteomes" id="UP000317010"/>
    </source>
</evidence>
<feature type="domain" description="DUF7868" evidence="1">
    <location>
        <begin position="50"/>
        <end position="155"/>
    </location>
</feature>
<dbReference type="RefSeq" id="WP_144909730.1">
    <property type="nucleotide sequence ID" value="NZ_VLLI01000002.1"/>
</dbReference>
<accession>A0A562UCC0</accession>